<dbReference type="PANTHER" id="PTHR39339">
    <property type="entry name" value="SLR1444 PROTEIN"/>
    <property type="match status" value="1"/>
</dbReference>
<protein>
    <submittedName>
        <fullName evidence="3">CHAD domain-containing protein</fullName>
    </submittedName>
</protein>
<feature type="region of interest" description="Disordered" evidence="1">
    <location>
        <begin position="1"/>
        <end position="31"/>
    </location>
</feature>
<dbReference type="Proteomes" id="UP000567795">
    <property type="component" value="Unassembled WGS sequence"/>
</dbReference>
<organism evidence="3 4">
    <name type="scientific">Allostreptomyces psammosilenae</name>
    <dbReference type="NCBI Taxonomy" id="1892865"/>
    <lineage>
        <taxon>Bacteria</taxon>
        <taxon>Bacillati</taxon>
        <taxon>Actinomycetota</taxon>
        <taxon>Actinomycetes</taxon>
        <taxon>Kitasatosporales</taxon>
        <taxon>Streptomycetaceae</taxon>
        <taxon>Allostreptomyces</taxon>
    </lineage>
</organism>
<gene>
    <name evidence="3" type="ORF">FHU37_001747</name>
</gene>
<dbReference type="Pfam" id="PF05235">
    <property type="entry name" value="CHAD"/>
    <property type="match status" value="1"/>
</dbReference>
<dbReference type="PANTHER" id="PTHR39339:SF1">
    <property type="entry name" value="CHAD DOMAIN-CONTAINING PROTEIN"/>
    <property type="match status" value="1"/>
</dbReference>
<sequence length="316" mass="35029">MGGDREPAHGHDAARHHTPRDRATAYDPPAPGSAGAVVLTRLRGLVHELYALELAVRRDEPDAVHRMRVATRRLRSALKTYRKVLDRAATDPVEAELKWLGAVLGRARDAEVLRDRLTTQLRALPPELVLGPVQARIVGRSTRDYHDAHRRIVQALDGPRHAALRGALDAVLERPPLRPAAWRKARPVLERVERRERRRVAARLEAAYALEPGPERDAALHEARKAAKRARYAGETARGVLGKSGRRFTRRMKRLHQALGTHQDAVASREALRLLGVQAHGAGENAFTYGLLHHAQTAEAEAVAAEVRGRAKHLLS</sequence>
<dbReference type="SMART" id="SM00880">
    <property type="entry name" value="CHAD"/>
    <property type="match status" value="1"/>
</dbReference>
<name>A0A852ZVJ3_9ACTN</name>
<feature type="domain" description="CHAD" evidence="2">
    <location>
        <begin position="27"/>
        <end position="316"/>
    </location>
</feature>
<evidence type="ECO:0000259" key="2">
    <source>
        <dbReference type="PROSITE" id="PS51708"/>
    </source>
</evidence>
<dbReference type="PROSITE" id="PS51708">
    <property type="entry name" value="CHAD"/>
    <property type="match status" value="1"/>
</dbReference>
<evidence type="ECO:0000313" key="4">
    <source>
        <dbReference type="Proteomes" id="UP000567795"/>
    </source>
</evidence>
<proteinExistence type="predicted"/>
<reference evidence="3 4" key="1">
    <citation type="submission" date="2020-07" db="EMBL/GenBank/DDBJ databases">
        <title>Sequencing the genomes of 1000 actinobacteria strains.</title>
        <authorList>
            <person name="Klenk H.-P."/>
        </authorList>
    </citation>
    <scope>NUCLEOTIDE SEQUENCE [LARGE SCALE GENOMIC DNA]</scope>
    <source>
        <strain evidence="3 4">DSM 42178</strain>
    </source>
</reference>
<dbReference type="EMBL" id="JACBZD010000001">
    <property type="protein sequence ID" value="NYI04804.1"/>
    <property type="molecule type" value="Genomic_DNA"/>
</dbReference>
<accession>A0A852ZVJ3</accession>
<dbReference type="RefSeq" id="WP_179813649.1">
    <property type="nucleotide sequence ID" value="NZ_JACBZD010000001.1"/>
</dbReference>
<evidence type="ECO:0000313" key="3">
    <source>
        <dbReference type="EMBL" id="NYI04804.1"/>
    </source>
</evidence>
<keyword evidence="4" id="KW-1185">Reference proteome</keyword>
<dbReference type="Gene3D" id="1.40.20.10">
    <property type="entry name" value="CHAD domain"/>
    <property type="match status" value="1"/>
</dbReference>
<comment type="caution">
    <text evidence="3">The sequence shown here is derived from an EMBL/GenBank/DDBJ whole genome shotgun (WGS) entry which is preliminary data.</text>
</comment>
<dbReference type="InterPro" id="IPR007899">
    <property type="entry name" value="CHAD_dom"/>
</dbReference>
<dbReference type="InterPro" id="IPR038186">
    <property type="entry name" value="CHAD_dom_sf"/>
</dbReference>
<feature type="compositionally biased region" description="Basic and acidic residues" evidence="1">
    <location>
        <begin position="1"/>
        <end position="24"/>
    </location>
</feature>
<dbReference type="AlphaFoldDB" id="A0A852ZVJ3"/>
<evidence type="ECO:0000256" key="1">
    <source>
        <dbReference type="SAM" id="MobiDB-lite"/>
    </source>
</evidence>